<feature type="region of interest" description="Disordered" evidence="3">
    <location>
        <begin position="718"/>
        <end position="761"/>
    </location>
</feature>
<proteinExistence type="inferred from homology"/>
<dbReference type="GO" id="GO:0005856">
    <property type="term" value="C:cytoskeleton"/>
    <property type="evidence" value="ECO:0007669"/>
    <property type="project" value="UniProtKB-ARBA"/>
</dbReference>
<evidence type="ECO:0000256" key="2">
    <source>
        <dbReference type="ARBA" id="ARBA00023054"/>
    </source>
</evidence>
<dbReference type="EMBL" id="NEDP02004417">
    <property type="protein sequence ID" value="OWF45708.1"/>
    <property type="molecule type" value="Genomic_DNA"/>
</dbReference>
<feature type="region of interest" description="Disordered" evidence="3">
    <location>
        <begin position="148"/>
        <end position="195"/>
    </location>
</feature>
<dbReference type="OrthoDB" id="2150121at2759"/>
<accession>A0A210QAF3</accession>
<feature type="region of interest" description="Disordered" evidence="3">
    <location>
        <begin position="200"/>
        <end position="219"/>
    </location>
</feature>
<sequence length="761" mass="88780">MATTHHSLAVLTNACVKPPIDPKTGLSTSLNERTLSSLMHYGDEYGEEKDEMFDDEGRTRFENLSGLVLSDPANKAIPTELNNLTDDEFYEKLIQLKREHKKTLAICEKLYKRKVGVEQSNTQNGFVSEANFGTVPSDFANQEIHSTLHNSPLNGFRNHDQSNRSSFGESSHKPPTGRPPPSPGARTMPSAGLRTMPVDRTFATKTRPSSAPTRGGSLSLARSLEEEVWLKIAAERKAGREAEDNEPVERYEQTQSETYESPELTTAMADIDDMWDNFSIEEYAPRPERPSSATITRKEKAEKQWRHRITIPKPFKMTIREMNKEKKITEVQKEFEEKLQQKYKEEEMECQKKFKAAPVPAHVYLPMYDEIAEKNEARRRYIRDYSKELLKSQEKPFNFTKREADKKKHRRVKSAPISDDGVRKSSTFKAQPVPVSVLDDSVNDKIMEEEEYRKIRIKMRSEELLNAASLPPNMEARKQYDQNKKRDKQVKNKRKARFQPKVNHDVPDYDELYRHFQKELARRKRERESTVVRPFQLNTMHLQSTRDRIVKDIERDEENMKENRWPYKNPRVTPRSLGTLSTSLDSIPAKTTASADLRNRHTRKKLQDMTKQEREHLETDRKKRIQEMRLRSQIISKTRDGENGRTLEDTYRQKLRTFRNDDRDRKDEYQKSLQEMQERVNKRPLLFQQESQVNAKATAEKKFATTLKNHGIDEDFVQSRSSRAASVVNDDGEENYEDDFDATYAKSPDDEMYDDDYEDEA</sequence>
<keyword evidence="2" id="KW-0175">Coiled coil</keyword>
<dbReference type="Proteomes" id="UP000242188">
    <property type="component" value="Unassembled WGS sequence"/>
</dbReference>
<name>A0A210QAF3_MIZYE</name>
<dbReference type="AlphaFoldDB" id="A0A210QAF3"/>
<evidence type="ECO:0000313" key="4">
    <source>
        <dbReference type="EMBL" id="OWF45708.1"/>
    </source>
</evidence>
<dbReference type="Pfam" id="PF10595">
    <property type="entry name" value="FAM161A_B"/>
    <property type="match status" value="1"/>
</dbReference>
<evidence type="ECO:0000313" key="5">
    <source>
        <dbReference type="Proteomes" id="UP000242188"/>
    </source>
</evidence>
<dbReference type="PANTHER" id="PTHR21501">
    <property type="entry name" value="PROTEIN FAM-161"/>
    <property type="match status" value="1"/>
</dbReference>
<feature type="region of interest" description="Disordered" evidence="3">
    <location>
        <begin position="283"/>
        <end position="303"/>
    </location>
</feature>
<keyword evidence="5" id="KW-1185">Reference proteome</keyword>
<dbReference type="GO" id="GO:0044782">
    <property type="term" value="P:cilium organization"/>
    <property type="evidence" value="ECO:0007669"/>
    <property type="project" value="TreeGrafter"/>
</dbReference>
<reference evidence="4 5" key="1">
    <citation type="journal article" date="2017" name="Nat. Ecol. Evol.">
        <title>Scallop genome provides insights into evolution of bilaterian karyotype and development.</title>
        <authorList>
            <person name="Wang S."/>
            <person name="Zhang J."/>
            <person name="Jiao W."/>
            <person name="Li J."/>
            <person name="Xun X."/>
            <person name="Sun Y."/>
            <person name="Guo X."/>
            <person name="Huan P."/>
            <person name="Dong B."/>
            <person name="Zhang L."/>
            <person name="Hu X."/>
            <person name="Sun X."/>
            <person name="Wang J."/>
            <person name="Zhao C."/>
            <person name="Wang Y."/>
            <person name="Wang D."/>
            <person name="Huang X."/>
            <person name="Wang R."/>
            <person name="Lv J."/>
            <person name="Li Y."/>
            <person name="Zhang Z."/>
            <person name="Liu B."/>
            <person name="Lu W."/>
            <person name="Hui Y."/>
            <person name="Liang J."/>
            <person name="Zhou Z."/>
            <person name="Hou R."/>
            <person name="Li X."/>
            <person name="Liu Y."/>
            <person name="Li H."/>
            <person name="Ning X."/>
            <person name="Lin Y."/>
            <person name="Zhao L."/>
            <person name="Xing Q."/>
            <person name="Dou J."/>
            <person name="Li Y."/>
            <person name="Mao J."/>
            <person name="Guo H."/>
            <person name="Dou H."/>
            <person name="Li T."/>
            <person name="Mu C."/>
            <person name="Jiang W."/>
            <person name="Fu Q."/>
            <person name="Fu X."/>
            <person name="Miao Y."/>
            <person name="Liu J."/>
            <person name="Yu Q."/>
            <person name="Li R."/>
            <person name="Liao H."/>
            <person name="Li X."/>
            <person name="Kong Y."/>
            <person name="Jiang Z."/>
            <person name="Chourrout D."/>
            <person name="Li R."/>
            <person name="Bao Z."/>
        </authorList>
    </citation>
    <scope>NUCLEOTIDE SEQUENCE [LARGE SCALE GENOMIC DNA]</scope>
    <source>
        <strain evidence="4 5">PY_sf001</strain>
    </source>
</reference>
<dbReference type="InterPro" id="IPR051655">
    <property type="entry name" value="FAM161"/>
</dbReference>
<feature type="compositionally biased region" description="Basic and acidic residues" evidence="3">
    <location>
        <begin position="605"/>
        <end position="620"/>
    </location>
</feature>
<comment type="similarity">
    <text evidence="1">Belongs to the FAM161 family.</text>
</comment>
<evidence type="ECO:0008006" key="6">
    <source>
        <dbReference type="Google" id="ProtNLM"/>
    </source>
</evidence>
<dbReference type="GO" id="GO:0005929">
    <property type="term" value="C:cilium"/>
    <property type="evidence" value="ECO:0007669"/>
    <property type="project" value="TreeGrafter"/>
</dbReference>
<dbReference type="PANTHER" id="PTHR21501:SF1">
    <property type="entry name" value="PROTEIN FAM-161"/>
    <property type="match status" value="1"/>
</dbReference>
<feature type="region of interest" description="Disordered" evidence="3">
    <location>
        <begin position="237"/>
        <end position="262"/>
    </location>
</feature>
<dbReference type="STRING" id="6573.A0A210QAF3"/>
<feature type="region of interest" description="Disordered" evidence="3">
    <location>
        <begin position="403"/>
        <end position="426"/>
    </location>
</feature>
<feature type="compositionally biased region" description="Low complexity" evidence="3">
    <location>
        <begin position="719"/>
        <end position="728"/>
    </location>
</feature>
<organism evidence="4 5">
    <name type="scientific">Mizuhopecten yessoensis</name>
    <name type="common">Japanese scallop</name>
    <name type="synonym">Patinopecten yessoensis</name>
    <dbReference type="NCBI Taxonomy" id="6573"/>
    <lineage>
        <taxon>Eukaryota</taxon>
        <taxon>Metazoa</taxon>
        <taxon>Spiralia</taxon>
        <taxon>Lophotrochozoa</taxon>
        <taxon>Mollusca</taxon>
        <taxon>Bivalvia</taxon>
        <taxon>Autobranchia</taxon>
        <taxon>Pteriomorphia</taxon>
        <taxon>Pectinida</taxon>
        <taxon>Pectinoidea</taxon>
        <taxon>Pectinidae</taxon>
        <taxon>Mizuhopecten</taxon>
    </lineage>
</organism>
<feature type="region of interest" description="Disordered" evidence="3">
    <location>
        <begin position="468"/>
        <end position="498"/>
    </location>
</feature>
<feature type="compositionally biased region" description="Basic and acidic residues" evidence="3">
    <location>
        <begin position="475"/>
        <end position="484"/>
    </location>
</feature>
<protein>
    <recommendedName>
        <fullName evidence="6">Protein FAM161A</fullName>
    </recommendedName>
</protein>
<feature type="region of interest" description="Disordered" evidence="3">
    <location>
        <begin position="588"/>
        <end position="620"/>
    </location>
</feature>
<feature type="compositionally biased region" description="Acidic residues" evidence="3">
    <location>
        <begin position="750"/>
        <end position="761"/>
    </location>
</feature>
<evidence type="ECO:0000256" key="3">
    <source>
        <dbReference type="SAM" id="MobiDB-lite"/>
    </source>
</evidence>
<feature type="compositionally biased region" description="Polar residues" evidence="3">
    <location>
        <begin position="203"/>
        <end position="212"/>
    </location>
</feature>
<comment type="caution">
    <text evidence="4">The sequence shown here is derived from an EMBL/GenBank/DDBJ whole genome shotgun (WGS) entry which is preliminary data.</text>
</comment>
<evidence type="ECO:0000256" key="1">
    <source>
        <dbReference type="ARBA" id="ARBA00006663"/>
    </source>
</evidence>
<feature type="compositionally biased region" description="Basic residues" evidence="3">
    <location>
        <begin position="485"/>
        <end position="498"/>
    </location>
</feature>
<gene>
    <name evidence="4" type="ORF">KP79_PYT10317</name>
</gene>
<feature type="compositionally biased region" description="Basic and acidic residues" evidence="3">
    <location>
        <begin position="237"/>
        <end position="252"/>
    </location>
</feature>
<dbReference type="InterPro" id="IPR019579">
    <property type="entry name" value="FAM161A/B"/>
</dbReference>
<feature type="compositionally biased region" description="Acidic residues" evidence="3">
    <location>
        <begin position="730"/>
        <end position="741"/>
    </location>
</feature>